<feature type="compositionally biased region" description="Basic and acidic residues" evidence="1">
    <location>
        <begin position="106"/>
        <end position="134"/>
    </location>
</feature>
<name>A0A7J0DFK7_9ERIC</name>
<gene>
    <name evidence="2" type="ORF">Acr_00g0032400</name>
</gene>
<dbReference type="AlphaFoldDB" id="A0A7J0DFK7"/>
<sequence length="198" mass="23026">MSCRVRQNNASHLFTVHRKDRESLKDYIKHFNQVILEVENPSDKVAVMAMMEGLRPGPLFGSFSKNGPKTLSILQSKANKYIGAEELAKAKCISRGKDDHKRKKLDSRQAEYRDEVKSKRSDRDAKRRTNDRRPRTLPCQPDLMMPPFNALVAQVFMEIKNKEFVKWPGKIKTNPLRGNKNKYCKFHKDHEHNTDDCL</sequence>
<evidence type="ECO:0000313" key="3">
    <source>
        <dbReference type="Proteomes" id="UP000585474"/>
    </source>
</evidence>
<evidence type="ECO:0008006" key="4">
    <source>
        <dbReference type="Google" id="ProtNLM"/>
    </source>
</evidence>
<evidence type="ECO:0000256" key="1">
    <source>
        <dbReference type="SAM" id="MobiDB-lite"/>
    </source>
</evidence>
<reference evidence="3" key="1">
    <citation type="submission" date="2019-07" db="EMBL/GenBank/DDBJ databases">
        <title>De Novo Assembly of kiwifruit Actinidia rufa.</title>
        <authorList>
            <person name="Sugita-Konishi S."/>
            <person name="Sato K."/>
            <person name="Mori E."/>
            <person name="Abe Y."/>
            <person name="Kisaki G."/>
            <person name="Hamano K."/>
            <person name="Suezawa K."/>
            <person name="Otani M."/>
            <person name="Fukuda T."/>
            <person name="Manabe T."/>
            <person name="Gomi K."/>
            <person name="Tabuchi M."/>
            <person name="Akimitsu K."/>
            <person name="Kataoka I."/>
        </authorList>
    </citation>
    <scope>NUCLEOTIDE SEQUENCE [LARGE SCALE GENOMIC DNA]</scope>
    <source>
        <strain evidence="3">cv. Fuchu</strain>
    </source>
</reference>
<keyword evidence="3" id="KW-1185">Reference proteome</keyword>
<protein>
    <recommendedName>
        <fullName evidence="4">Retrotransposon gag domain-containing protein</fullName>
    </recommendedName>
</protein>
<organism evidence="2 3">
    <name type="scientific">Actinidia rufa</name>
    <dbReference type="NCBI Taxonomy" id="165716"/>
    <lineage>
        <taxon>Eukaryota</taxon>
        <taxon>Viridiplantae</taxon>
        <taxon>Streptophyta</taxon>
        <taxon>Embryophyta</taxon>
        <taxon>Tracheophyta</taxon>
        <taxon>Spermatophyta</taxon>
        <taxon>Magnoliopsida</taxon>
        <taxon>eudicotyledons</taxon>
        <taxon>Gunneridae</taxon>
        <taxon>Pentapetalae</taxon>
        <taxon>asterids</taxon>
        <taxon>Ericales</taxon>
        <taxon>Actinidiaceae</taxon>
        <taxon>Actinidia</taxon>
    </lineage>
</organism>
<evidence type="ECO:0000313" key="2">
    <source>
        <dbReference type="EMBL" id="GFS34126.1"/>
    </source>
</evidence>
<dbReference type="OrthoDB" id="1433846at2759"/>
<dbReference type="EMBL" id="BJWL01000205">
    <property type="protein sequence ID" value="GFS34126.1"/>
    <property type="molecule type" value="Genomic_DNA"/>
</dbReference>
<accession>A0A7J0DFK7</accession>
<proteinExistence type="predicted"/>
<feature type="region of interest" description="Disordered" evidence="1">
    <location>
        <begin position="95"/>
        <end position="142"/>
    </location>
</feature>
<comment type="caution">
    <text evidence="2">The sequence shown here is derived from an EMBL/GenBank/DDBJ whole genome shotgun (WGS) entry which is preliminary data.</text>
</comment>
<dbReference type="Proteomes" id="UP000585474">
    <property type="component" value="Unassembled WGS sequence"/>
</dbReference>
<dbReference type="PANTHER" id="PTHR33223">
    <property type="entry name" value="CCHC-TYPE DOMAIN-CONTAINING PROTEIN"/>
    <property type="match status" value="1"/>
</dbReference>
<dbReference type="PANTHER" id="PTHR33223:SF10">
    <property type="entry name" value="AMINOTRANSFERASE-LIKE PLANT MOBILE DOMAIN-CONTAINING PROTEIN"/>
    <property type="match status" value="1"/>
</dbReference>